<dbReference type="PANTHER" id="PTHR22617:SF41">
    <property type="entry name" value="CHEMOTAXIS SIGNAL TRANSDUCTION SYSTEM ADAPTOR PROTEIN CHEW"/>
    <property type="match status" value="1"/>
</dbReference>
<dbReference type="GO" id="GO:0005829">
    <property type="term" value="C:cytosol"/>
    <property type="evidence" value="ECO:0007669"/>
    <property type="project" value="TreeGrafter"/>
</dbReference>
<dbReference type="PROSITE" id="PS50851">
    <property type="entry name" value="CHEW"/>
    <property type="match status" value="1"/>
</dbReference>
<sequence length="186" mass="20108">MSTAAPIAKNDASTSSQSEMYLTFKVGDDEFGVPIVRVREIIGILPITQVPDGPDSIRGVINLRGRVIPVMDLRWRFRMDGDTTSFPRACIIVAEVQQGGRFVDLGLLVDAVREVFTLEAREAHSSEDFQATIEQSCIAGLANDESGIKILINVDSLLTASQLGLSMFDGSDASSRSMRVASEAPC</sequence>
<dbReference type="Gene3D" id="2.40.50.180">
    <property type="entry name" value="CheA-289, Domain 4"/>
    <property type="match status" value="1"/>
</dbReference>
<proteinExistence type="predicted"/>
<dbReference type="SMART" id="SM00260">
    <property type="entry name" value="CheW"/>
    <property type="match status" value="1"/>
</dbReference>
<dbReference type="KEGG" id="bmei:Spa11_01270"/>
<dbReference type="PANTHER" id="PTHR22617">
    <property type="entry name" value="CHEMOTAXIS SENSOR HISTIDINE KINASE-RELATED"/>
    <property type="match status" value="1"/>
</dbReference>
<dbReference type="RefSeq" id="WP_145105387.1">
    <property type="nucleotide sequence ID" value="NZ_CP036349.1"/>
</dbReference>
<keyword evidence="3" id="KW-1185">Reference proteome</keyword>
<dbReference type="Gene3D" id="2.30.30.40">
    <property type="entry name" value="SH3 Domains"/>
    <property type="match status" value="1"/>
</dbReference>
<feature type="domain" description="CheW-like" evidence="1">
    <location>
        <begin position="18"/>
        <end position="163"/>
    </location>
</feature>
<dbReference type="Proteomes" id="UP000316426">
    <property type="component" value="Chromosome"/>
</dbReference>
<dbReference type="GO" id="GO:0007165">
    <property type="term" value="P:signal transduction"/>
    <property type="evidence" value="ECO:0007669"/>
    <property type="project" value="InterPro"/>
</dbReference>
<gene>
    <name evidence="2" type="primary">cheW_1</name>
    <name evidence="2" type="ORF">Spa11_01270</name>
</gene>
<evidence type="ECO:0000259" key="1">
    <source>
        <dbReference type="PROSITE" id="PS50851"/>
    </source>
</evidence>
<name>A0A518K2B8_9BACT</name>
<evidence type="ECO:0000313" key="3">
    <source>
        <dbReference type="Proteomes" id="UP000316426"/>
    </source>
</evidence>
<dbReference type="InterPro" id="IPR039315">
    <property type="entry name" value="CheW"/>
</dbReference>
<dbReference type="EMBL" id="CP036349">
    <property type="protein sequence ID" value="QDV71958.1"/>
    <property type="molecule type" value="Genomic_DNA"/>
</dbReference>
<protein>
    <submittedName>
        <fullName evidence="2">Chemotaxis protein CheW</fullName>
    </submittedName>
</protein>
<dbReference type="Pfam" id="PF01584">
    <property type="entry name" value="CheW"/>
    <property type="match status" value="1"/>
</dbReference>
<dbReference type="AlphaFoldDB" id="A0A518K2B8"/>
<dbReference type="InterPro" id="IPR036061">
    <property type="entry name" value="CheW-like_dom_sf"/>
</dbReference>
<dbReference type="GO" id="GO:0006935">
    <property type="term" value="P:chemotaxis"/>
    <property type="evidence" value="ECO:0007669"/>
    <property type="project" value="InterPro"/>
</dbReference>
<dbReference type="InterPro" id="IPR002545">
    <property type="entry name" value="CheW-lke_dom"/>
</dbReference>
<reference evidence="2 3" key="1">
    <citation type="submission" date="2019-02" db="EMBL/GenBank/DDBJ databases">
        <title>Deep-cultivation of Planctomycetes and their phenomic and genomic characterization uncovers novel biology.</title>
        <authorList>
            <person name="Wiegand S."/>
            <person name="Jogler M."/>
            <person name="Boedeker C."/>
            <person name="Pinto D."/>
            <person name="Vollmers J."/>
            <person name="Rivas-Marin E."/>
            <person name="Kohn T."/>
            <person name="Peeters S.H."/>
            <person name="Heuer A."/>
            <person name="Rast P."/>
            <person name="Oberbeckmann S."/>
            <person name="Bunk B."/>
            <person name="Jeske O."/>
            <person name="Meyerdierks A."/>
            <person name="Storesund J.E."/>
            <person name="Kallscheuer N."/>
            <person name="Luecker S."/>
            <person name="Lage O.M."/>
            <person name="Pohl T."/>
            <person name="Merkel B.J."/>
            <person name="Hornburger P."/>
            <person name="Mueller R.-W."/>
            <person name="Bruemmer F."/>
            <person name="Labrenz M."/>
            <person name="Spormann A.M."/>
            <person name="Op den Camp H."/>
            <person name="Overmann J."/>
            <person name="Amann R."/>
            <person name="Jetten M.S.M."/>
            <person name="Mascher T."/>
            <person name="Medema M.H."/>
            <person name="Devos D.P."/>
            <person name="Kaster A.-K."/>
            <person name="Ovreas L."/>
            <person name="Rohde M."/>
            <person name="Galperin M.Y."/>
            <person name="Jogler C."/>
        </authorList>
    </citation>
    <scope>NUCLEOTIDE SEQUENCE [LARGE SCALE GENOMIC DNA]</scope>
    <source>
        <strain evidence="2 3">Spa11</strain>
    </source>
</reference>
<dbReference type="SUPFAM" id="SSF50341">
    <property type="entry name" value="CheW-like"/>
    <property type="match status" value="1"/>
</dbReference>
<evidence type="ECO:0000313" key="2">
    <source>
        <dbReference type="EMBL" id="QDV71958.1"/>
    </source>
</evidence>
<accession>A0A518K2B8</accession>
<organism evidence="2 3">
    <name type="scientific">Botrimarina mediterranea</name>
    <dbReference type="NCBI Taxonomy" id="2528022"/>
    <lineage>
        <taxon>Bacteria</taxon>
        <taxon>Pseudomonadati</taxon>
        <taxon>Planctomycetota</taxon>
        <taxon>Planctomycetia</taxon>
        <taxon>Pirellulales</taxon>
        <taxon>Lacipirellulaceae</taxon>
        <taxon>Botrimarina</taxon>
    </lineage>
</organism>